<dbReference type="PANTHER" id="PTHR43024:SF1">
    <property type="entry name" value="UDP-N-ACETYLMURAMOYL-TRIPEPTIDE--D-ALANYL-D-ALANINE LIGASE"/>
    <property type="match status" value="1"/>
</dbReference>
<feature type="domain" description="Mur ligase C-terminal" evidence="13">
    <location>
        <begin position="318"/>
        <end position="441"/>
    </location>
</feature>
<dbReference type="Pfam" id="PF02875">
    <property type="entry name" value="Mur_ligase_C"/>
    <property type="match status" value="1"/>
</dbReference>
<dbReference type="EC" id="6.3.2.10" evidence="10 11"/>
<evidence type="ECO:0000256" key="3">
    <source>
        <dbReference type="ARBA" id="ARBA00022618"/>
    </source>
</evidence>
<dbReference type="GO" id="GO:0008360">
    <property type="term" value="P:regulation of cell shape"/>
    <property type="evidence" value="ECO:0007669"/>
    <property type="project" value="UniProtKB-KW"/>
</dbReference>
<dbReference type="SUPFAM" id="SSF53244">
    <property type="entry name" value="MurD-like peptide ligases, peptide-binding domain"/>
    <property type="match status" value="1"/>
</dbReference>
<dbReference type="UniPathway" id="UPA00219"/>
<dbReference type="InterPro" id="IPR036615">
    <property type="entry name" value="Mur_ligase_C_dom_sf"/>
</dbReference>
<accession>A0A366LZ81</accession>
<protein>
    <recommendedName>
        <fullName evidence="10 11">UDP-N-acetylmuramoyl-tripeptide--D-alanyl-D-alanine ligase</fullName>
        <ecNumber evidence="10 11">6.3.2.10</ecNumber>
    </recommendedName>
    <alternativeName>
        <fullName evidence="10">D-alanyl-D-alanine-adding enzyme</fullName>
    </alternativeName>
</protein>
<evidence type="ECO:0000259" key="12">
    <source>
        <dbReference type="Pfam" id="PF01225"/>
    </source>
</evidence>
<dbReference type="InterPro" id="IPR000713">
    <property type="entry name" value="Mur_ligase_N"/>
</dbReference>
<comment type="catalytic activity">
    <reaction evidence="10 11">
        <text>D-alanyl-D-alanine + UDP-N-acetyl-alpha-D-muramoyl-L-alanyl-gamma-D-glutamyl-meso-2,6-diaminopimelate + ATP = UDP-N-acetyl-alpha-D-muramoyl-L-alanyl-gamma-D-glutamyl-meso-2,6-diaminopimeloyl-D-alanyl-D-alanine + ADP + phosphate + H(+)</text>
        <dbReference type="Rhea" id="RHEA:28374"/>
        <dbReference type="ChEBI" id="CHEBI:15378"/>
        <dbReference type="ChEBI" id="CHEBI:30616"/>
        <dbReference type="ChEBI" id="CHEBI:43474"/>
        <dbReference type="ChEBI" id="CHEBI:57822"/>
        <dbReference type="ChEBI" id="CHEBI:61386"/>
        <dbReference type="ChEBI" id="CHEBI:83905"/>
        <dbReference type="ChEBI" id="CHEBI:456216"/>
        <dbReference type="EC" id="6.3.2.10"/>
    </reaction>
</comment>
<dbReference type="OrthoDB" id="9800958at2"/>
<dbReference type="GO" id="GO:0071555">
    <property type="term" value="P:cell wall organization"/>
    <property type="evidence" value="ECO:0007669"/>
    <property type="project" value="UniProtKB-KW"/>
</dbReference>
<evidence type="ECO:0000256" key="2">
    <source>
        <dbReference type="ARBA" id="ARBA00022598"/>
    </source>
</evidence>
<proteinExistence type="inferred from homology"/>
<dbReference type="GO" id="GO:0009252">
    <property type="term" value="P:peptidoglycan biosynthetic process"/>
    <property type="evidence" value="ECO:0007669"/>
    <property type="project" value="UniProtKB-UniRule"/>
</dbReference>
<evidence type="ECO:0000259" key="13">
    <source>
        <dbReference type="Pfam" id="PF02875"/>
    </source>
</evidence>
<keyword evidence="3 10" id="KW-0132">Cell division</keyword>
<dbReference type="PANTHER" id="PTHR43024">
    <property type="entry name" value="UDP-N-ACETYLMURAMOYL-TRIPEPTIDE--D-ALANYL-D-ALANINE LIGASE"/>
    <property type="match status" value="1"/>
</dbReference>
<dbReference type="SUPFAM" id="SSF53623">
    <property type="entry name" value="MurD-like peptide ligases, catalytic domain"/>
    <property type="match status" value="1"/>
</dbReference>
<feature type="binding site" evidence="10">
    <location>
        <begin position="110"/>
        <end position="116"/>
    </location>
    <ligand>
        <name>ATP</name>
        <dbReference type="ChEBI" id="CHEBI:30616"/>
    </ligand>
</feature>
<keyword evidence="5 10" id="KW-0067">ATP-binding</keyword>
<dbReference type="Gene3D" id="3.40.1190.10">
    <property type="entry name" value="Mur-like, catalytic domain"/>
    <property type="match status" value="1"/>
</dbReference>
<dbReference type="GO" id="GO:0005737">
    <property type="term" value="C:cytoplasm"/>
    <property type="evidence" value="ECO:0007669"/>
    <property type="project" value="UniProtKB-SubCell"/>
</dbReference>
<dbReference type="Pfam" id="PF01225">
    <property type="entry name" value="Mur_ligase"/>
    <property type="match status" value="1"/>
</dbReference>
<dbReference type="Proteomes" id="UP000253303">
    <property type="component" value="Unassembled WGS sequence"/>
</dbReference>
<dbReference type="GO" id="GO:0047480">
    <property type="term" value="F:UDP-N-acetylmuramoyl-tripeptide-D-alanyl-D-alanine ligase activity"/>
    <property type="evidence" value="ECO:0007669"/>
    <property type="project" value="UniProtKB-UniRule"/>
</dbReference>
<evidence type="ECO:0000256" key="10">
    <source>
        <dbReference type="HAMAP-Rule" id="MF_02019"/>
    </source>
</evidence>
<dbReference type="SUPFAM" id="SSF63418">
    <property type="entry name" value="MurE/MurF N-terminal domain"/>
    <property type="match status" value="1"/>
</dbReference>
<dbReference type="InterPro" id="IPR005863">
    <property type="entry name" value="UDP-N-AcMur_synth"/>
</dbReference>
<dbReference type="HAMAP" id="MF_02019">
    <property type="entry name" value="MurF"/>
    <property type="match status" value="1"/>
</dbReference>
<gene>
    <name evidence="10" type="primary">murF</name>
    <name evidence="15" type="ORF">DP939_18030</name>
</gene>
<keyword evidence="1 10" id="KW-0963">Cytoplasm</keyword>
<evidence type="ECO:0000313" key="15">
    <source>
        <dbReference type="EMBL" id="RBQ19067.1"/>
    </source>
</evidence>
<comment type="subcellular location">
    <subcellularLocation>
        <location evidence="10 11">Cytoplasm</location>
    </subcellularLocation>
</comment>
<dbReference type="GO" id="GO:0008766">
    <property type="term" value="F:UDP-N-acetylmuramoylalanyl-D-glutamyl-2,6-diaminopimelate-D-alanyl-D-alanine ligase activity"/>
    <property type="evidence" value="ECO:0007669"/>
    <property type="project" value="RHEA"/>
</dbReference>
<dbReference type="Gene3D" id="3.90.190.20">
    <property type="entry name" value="Mur ligase, C-terminal domain"/>
    <property type="match status" value="1"/>
</dbReference>
<evidence type="ECO:0000256" key="8">
    <source>
        <dbReference type="ARBA" id="ARBA00023306"/>
    </source>
</evidence>
<keyword evidence="16" id="KW-1185">Reference proteome</keyword>
<keyword evidence="2 10" id="KW-0436">Ligase</keyword>
<evidence type="ECO:0000256" key="11">
    <source>
        <dbReference type="RuleBase" id="RU004136"/>
    </source>
</evidence>
<comment type="caution">
    <text evidence="15">The sequence shown here is derived from an EMBL/GenBank/DDBJ whole genome shotgun (WGS) entry which is preliminary data.</text>
</comment>
<evidence type="ECO:0000256" key="4">
    <source>
        <dbReference type="ARBA" id="ARBA00022741"/>
    </source>
</evidence>
<keyword evidence="4 10" id="KW-0547">Nucleotide-binding</keyword>
<dbReference type="GO" id="GO:0051301">
    <property type="term" value="P:cell division"/>
    <property type="evidence" value="ECO:0007669"/>
    <property type="project" value="UniProtKB-KW"/>
</dbReference>
<evidence type="ECO:0000256" key="6">
    <source>
        <dbReference type="ARBA" id="ARBA00022960"/>
    </source>
</evidence>
<keyword evidence="9 10" id="KW-0961">Cell wall biogenesis/degradation</keyword>
<evidence type="ECO:0000256" key="9">
    <source>
        <dbReference type="ARBA" id="ARBA00023316"/>
    </source>
</evidence>
<evidence type="ECO:0000256" key="5">
    <source>
        <dbReference type="ARBA" id="ARBA00022840"/>
    </source>
</evidence>
<organism evidence="15 16">
    <name type="scientific">Spongiactinospora rosea</name>
    <dbReference type="NCBI Taxonomy" id="2248750"/>
    <lineage>
        <taxon>Bacteria</taxon>
        <taxon>Bacillati</taxon>
        <taxon>Actinomycetota</taxon>
        <taxon>Actinomycetes</taxon>
        <taxon>Streptosporangiales</taxon>
        <taxon>Streptosporangiaceae</taxon>
        <taxon>Spongiactinospora</taxon>
    </lineage>
</organism>
<dbReference type="Gene3D" id="3.40.1390.10">
    <property type="entry name" value="MurE/MurF, N-terminal domain"/>
    <property type="match status" value="1"/>
</dbReference>
<reference evidence="15 16" key="1">
    <citation type="submission" date="2018-06" db="EMBL/GenBank/DDBJ databases">
        <title>Sphaerisporangium craniellae sp. nov., isolated from a marine sponge in the South China Sea.</title>
        <authorList>
            <person name="Li L."/>
        </authorList>
    </citation>
    <scope>NUCLEOTIDE SEQUENCE [LARGE SCALE GENOMIC DNA]</scope>
    <source>
        <strain evidence="15 16">LHW63015</strain>
    </source>
</reference>
<evidence type="ECO:0000256" key="7">
    <source>
        <dbReference type="ARBA" id="ARBA00022984"/>
    </source>
</evidence>
<comment type="similarity">
    <text evidence="10">Belongs to the MurCDEF family. MurF subfamily.</text>
</comment>
<feature type="domain" description="Mur ligase central" evidence="14">
    <location>
        <begin position="108"/>
        <end position="294"/>
    </location>
</feature>
<comment type="pathway">
    <text evidence="10 11">Cell wall biogenesis; peptidoglycan biosynthesis.</text>
</comment>
<dbReference type="InterPro" id="IPR035911">
    <property type="entry name" value="MurE/MurF_N"/>
</dbReference>
<dbReference type="Pfam" id="PF08245">
    <property type="entry name" value="Mur_ligase_M"/>
    <property type="match status" value="1"/>
</dbReference>
<sequence length="465" mass="47512">MLPMSLARVAEIVAGKLHEIPDPAVMVAGPMIVDSRCAVPGSLFAAFRGERADGHDYAVAAVESGAAAVLVSRPVPAPAIVVDDVQAALDALTCWTARAIPGVTRIGITGSCGKTSTKDLLGQILDRLGPTVATQGSQNNEIGVPLTVLSATPATRYLVLEMGARGIGHLTHLTRMVPLDVAVVLNVGTAHAGEFGSRQATAQAKGELVEALHADGAAVLNADDPLVAAMESRSAAPVVWYGRGSSAQVRATDVRLMGGRPRFELHTPEGRATVELPLVGEHHVSNALAAAAAAFRLGMPTRQIAEALSTAVATSGSRMQVHERPDGVTIVDDAYNANPDSMAAALQALVSMAAGRRTVAVLGDMRELGAESAGQHRAMGELAARLGVDIVVGVGAWEAAAIVAGAADAGTTAHLVDGQRAALGLLSQFVQEGDVVLVKASHGAALDALARDLTAIPPTDGAVNQ</sequence>
<evidence type="ECO:0000259" key="14">
    <source>
        <dbReference type="Pfam" id="PF08245"/>
    </source>
</evidence>
<comment type="function">
    <text evidence="10 11">Involved in cell wall formation. Catalyzes the final step in the synthesis of UDP-N-acetylmuramoyl-pentapeptide, the precursor of murein.</text>
</comment>
<dbReference type="InterPro" id="IPR013221">
    <property type="entry name" value="Mur_ligase_cen"/>
</dbReference>
<keyword evidence="7 10" id="KW-0573">Peptidoglycan synthesis</keyword>
<feature type="domain" description="Mur ligase N-terminal catalytic" evidence="12">
    <location>
        <begin position="34"/>
        <end position="75"/>
    </location>
</feature>
<keyword evidence="6 10" id="KW-0133">Cell shape</keyword>
<dbReference type="InterPro" id="IPR051046">
    <property type="entry name" value="MurCDEF_CellWall_CoF430Synth"/>
</dbReference>
<evidence type="ECO:0000313" key="16">
    <source>
        <dbReference type="Proteomes" id="UP000253303"/>
    </source>
</evidence>
<evidence type="ECO:0000256" key="1">
    <source>
        <dbReference type="ARBA" id="ARBA00022490"/>
    </source>
</evidence>
<dbReference type="GO" id="GO:0005524">
    <property type="term" value="F:ATP binding"/>
    <property type="evidence" value="ECO:0007669"/>
    <property type="project" value="UniProtKB-UniRule"/>
</dbReference>
<dbReference type="InterPro" id="IPR004101">
    <property type="entry name" value="Mur_ligase_C"/>
</dbReference>
<dbReference type="EMBL" id="QMEY01000006">
    <property type="protein sequence ID" value="RBQ19067.1"/>
    <property type="molecule type" value="Genomic_DNA"/>
</dbReference>
<dbReference type="AlphaFoldDB" id="A0A366LZ81"/>
<name>A0A366LZ81_9ACTN</name>
<dbReference type="NCBIfam" id="TIGR01143">
    <property type="entry name" value="murF"/>
    <property type="match status" value="1"/>
</dbReference>
<dbReference type="InterPro" id="IPR036565">
    <property type="entry name" value="Mur-like_cat_sf"/>
</dbReference>
<keyword evidence="8 10" id="KW-0131">Cell cycle</keyword>